<feature type="compositionally biased region" description="Low complexity" evidence="1">
    <location>
        <begin position="44"/>
        <end position="57"/>
    </location>
</feature>
<feature type="region of interest" description="Disordered" evidence="1">
    <location>
        <begin position="27"/>
        <end position="63"/>
    </location>
</feature>
<feature type="compositionally biased region" description="Polar residues" evidence="1">
    <location>
        <begin position="28"/>
        <end position="41"/>
    </location>
</feature>
<reference evidence="3 4" key="1">
    <citation type="submission" date="2019-02" db="EMBL/GenBank/DDBJ databases">
        <title>Genomic Encyclopedia of Type Strains, Phase IV (KMG-IV): sequencing the most valuable type-strain genomes for metagenomic binning, comparative biology and taxonomic classification.</title>
        <authorList>
            <person name="Goeker M."/>
        </authorList>
    </citation>
    <scope>NUCLEOTIDE SEQUENCE [LARGE SCALE GENOMIC DNA]</scope>
    <source>
        <strain evidence="3 4">DSM 19570</strain>
    </source>
</reference>
<name>A0A4V2FTC7_9BURK</name>
<keyword evidence="4" id="KW-1185">Reference proteome</keyword>
<protein>
    <recommendedName>
        <fullName evidence="5">Lipoprotein</fullName>
    </recommendedName>
</protein>
<feature type="signal peptide" evidence="2">
    <location>
        <begin position="1"/>
        <end position="22"/>
    </location>
</feature>
<dbReference type="EMBL" id="SHKP01000006">
    <property type="protein sequence ID" value="RZT97635.1"/>
    <property type="molecule type" value="Genomic_DNA"/>
</dbReference>
<accession>A0A4V2FTC7</accession>
<dbReference type="AlphaFoldDB" id="A0A4V2FTC7"/>
<proteinExistence type="predicted"/>
<dbReference type="RefSeq" id="WP_130431753.1">
    <property type="nucleotide sequence ID" value="NZ_SHKP01000006.1"/>
</dbReference>
<feature type="chain" id="PRO_5020966019" description="Lipoprotein" evidence="2">
    <location>
        <begin position="23"/>
        <end position="88"/>
    </location>
</feature>
<sequence>MSAALRLSSAALAIGAALLLGACGERQNPAQTRQEQRQQAGTEAWAAGSSSGFKAAGWTPGDQASWERHMRARSQNQNEYVRIQGKGG</sequence>
<evidence type="ECO:0000313" key="3">
    <source>
        <dbReference type="EMBL" id="RZT97635.1"/>
    </source>
</evidence>
<organism evidence="3 4">
    <name type="scientific">Rivibacter subsaxonicus</name>
    <dbReference type="NCBI Taxonomy" id="457575"/>
    <lineage>
        <taxon>Bacteria</taxon>
        <taxon>Pseudomonadati</taxon>
        <taxon>Pseudomonadota</taxon>
        <taxon>Betaproteobacteria</taxon>
        <taxon>Burkholderiales</taxon>
        <taxon>Rivibacter</taxon>
    </lineage>
</organism>
<keyword evidence="2" id="KW-0732">Signal</keyword>
<evidence type="ECO:0000256" key="2">
    <source>
        <dbReference type="SAM" id="SignalP"/>
    </source>
</evidence>
<evidence type="ECO:0008006" key="5">
    <source>
        <dbReference type="Google" id="ProtNLM"/>
    </source>
</evidence>
<gene>
    <name evidence="3" type="ORF">EV670_2026</name>
</gene>
<dbReference type="Proteomes" id="UP000293671">
    <property type="component" value="Unassembled WGS sequence"/>
</dbReference>
<evidence type="ECO:0000256" key="1">
    <source>
        <dbReference type="SAM" id="MobiDB-lite"/>
    </source>
</evidence>
<dbReference type="PROSITE" id="PS51257">
    <property type="entry name" value="PROKAR_LIPOPROTEIN"/>
    <property type="match status" value="1"/>
</dbReference>
<dbReference type="OrthoDB" id="8662382at2"/>
<evidence type="ECO:0000313" key="4">
    <source>
        <dbReference type="Proteomes" id="UP000293671"/>
    </source>
</evidence>
<comment type="caution">
    <text evidence="3">The sequence shown here is derived from an EMBL/GenBank/DDBJ whole genome shotgun (WGS) entry which is preliminary data.</text>
</comment>